<keyword evidence="3" id="KW-1185">Reference proteome</keyword>
<dbReference type="AlphaFoldDB" id="A0A512C4W3"/>
<evidence type="ECO:0000256" key="1">
    <source>
        <dbReference type="SAM" id="MobiDB-lite"/>
    </source>
</evidence>
<protein>
    <submittedName>
        <fullName evidence="2">Uncharacterized protein</fullName>
    </submittedName>
</protein>
<evidence type="ECO:0000313" key="2">
    <source>
        <dbReference type="EMBL" id="GEO19249.1"/>
    </source>
</evidence>
<dbReference type="Proteomes" id="UP000321085">
    <property type="component" value="Unassembled WGS sequence"/>
</dbReference>
<evidence type="ECO:0000313" key="3">
    <source>
        <dbReference type="Proteomes" id="UP000321085"/>
    </source>
</evidence>
<proteinExistence type="predicted"/>
<name>A0A512C4W3_9HYPH</name>
<gene>
    <name evidence="2" type="ORF">MAE02_69450</name>
</gene>
<accession>A0A512C4W3</accession>
<organism evidence="2 3">
    <name type="scientific">Microvirga aerophila</name>
    <dbReference type="NCBI Taxonomy" id="670291"/>
    <lineage>
        <taxon>Bacteria</taxon>
        <taxon>Pseudomonadati</taxon>
        <taxon>Pseudomonadota</taxon>
        <taxon>Alphaproteobacteria</taxon>
        <taxon>Hyphomicrobiales</taxon>
        <taxon>Methylobacteriaceae</taxon>
        <taxon>Microvirga</taxon>
    </lineage>
</organism>
<dbReference type="EMBL" id="BJYU01000377">
    <property type="protein sequence ID" value="GEO19249.1"/>
    <property type="molecule type" value="Genomic_DNA"/>
</dbReference>
<reference evidence="2 3" key="1">
    <citation type="submission" date="2019-07" db="EMBL/GenBank/DDBJ databases">
        <title>Whole genome shotgun sequence of Microvirga aerophila NBRC 106136.</title>
        <authorList>
            <person name="Hosoyama A."/>
            <person name="Uohara A."/>
            <person name="Ohji S."/>
            <person name="Ichikawa N."/>
        </authorList>
    </citation>
    <scope>NUCLEOTIDE SEQUENCE [LARGE SCALE GENOMIC DNA]</scope>
    <source>
        <strain evidence="2 3">NBRC 106136</strain>
    </source>
</reference>
<comment type="caution">
    <text evidence="2">The sequence shown here is derived from an EMBL/GenBank/DDBJ whole genome shotgun (WGS) entry which is preliminary data.</text>
</comment>
<feature type="region of interest" description="Disordered" evidence="1">
    <location>
        <begin position="1"/>
        <end position="22"/>
    </location>
</feature>
<sequence length="128" mass="13713">MAGVIHVQPQPGRGGVAEGSGPALAGPVSKRYQSPHAHPYWYSYYPKWDKFLCEGTESFLVLGCGDLPLAFAAPYAVVQQNLSVLNRSANGHRQMNVVETGRGYALLLPGRAGTLQLISFLIDLNTGG</sequence>